<dbReference type="RefSeq" id="WP_156469348.1">
    <property type="nucleotide sequence ID" value="NZ_CP013015.1"/>
</dbReference>
<accession>A0A7U4QIW3</accession>
<evidence type="ECO:0000313" key="2">
    <source>
        <dbReference type="Proteomes" id="UP000070560"/>
    </source>
</evidence>
<dbReference type="SUPFAM" id="SSF55729">
    <property type="entry name" value="Acyl-CoA N-acyltransferases (Nat)"/>
    <property type="match status" value="1"/>
</dbReference>
<dbReference type="Gene3D" id="3.40.630.30">
    <property type="match status" value="2"/>
</dbReference>
<keyword evidence="2" id="KW-1185">Reference proteome</keyword>
<organism evidence="1 2">
    <name type="scientific">Desulfofervidus auxilii</name>
    <dbReference type="NCBI Taxonomy" id="1621989"/>
    <lineage>
        <taxon>Bacteria</taxon>
        <taxon>Pseudomonadati</taxon>
        <taxon>Thermodesulfobacteriota</taxon>
        <taxon>Candidatus Desulfofervidia</taxon>
        <taxon>Candidatus Desulfofervidales</taxon>
        <taxon>Candidatus Desulfofervidaceae</taxon>
        <taxon>Candidatus Desulfofervidus</taxon>
    </lineage>
</organism>
<dbReference type="AlphaFoldDB" id="A0A7U4QIW3"/>
<proteinExistence type="predicted"/>
<sequence length="340" mass="40040">MSYTIVKADLIKNKSDLINLWKRNYPHLIQPEKRFNWMYEENPYGPPTCFLLKHNKSNNFIGAASLIPRRMFINDKPAMAAIAADFVIDKPHRSLGPALMLQRAIISECNKGKFKFIYGFPNKLAEPVHLKVGFKVLGKTVRMVKLIHTYEKLTERTHPLIAKILSPLLDLTINLPNVLKPTDIFSEFLEYFDERFDHLWQNIPKNNQIIGERTASYLNWRYISDPYKSYKIFVVCDKEKKLQGYIVYSTENKTVHIFDILSQDFYETLLRSFTIQIKKKKDINSISFMLLEDCPVIHYLKKHLFFKRPEDLNIVIYYKENAVLLKSIYDWYLVAGDKDI</sequence>
<protein>
    <recommendedName>
        <fullName evidence="3">GNAT family N-acetyltransferase</fullName>
    </recommendedName>
</protein>
<dbReference type="EMBL" id="CP013015">
    <property type="protein sequence ID" value="AMM40192.1"/>
    <property type="molecule type" value="Genomic_DNA"/>
</dbReference>
<dbReference type="InterPro" id="IPR016181">
    <property type="entry name" value="Acyl_CoA_acyltransferase"/>
</dbReference>
<reference evidence="1 2" key="1">
    <citation type="submission" date="2015-10" db="EMBL/GenBank/DDBJ databases">
        <title>Candidatus Desulfofervidus auxilii, a hydrogenotrophic sulfate-reducing bacterium involved in the thermophilic anaerobic oxidation of methane.</title>
        <authorList>
            <person name="Krukenberg V."/>
            <person name="Richter M."/>
            <person name="Wegener G."/>
        </authorList>
    </citation>
    <scope>NUCLEOTIDE SEQUENCE [LARGE SCALE GENOMIC DNA]</scope>
    <source>
        <strain evidence="1 2">HS1</strain>
    </source>
</reference>
<evidence type="ECO:0008006" key="3">
    <source>
        <dbReference type="Google" id="ProtNLM"/>
    </source>
</evidence>
<evidence type="ECO:0000313" key="1">
    <source>
        <dbReference type="EMBL" id="AMM40192.1"/>
    </source>
</evidence>
<dbReference type="Proteomes" id="UP000070560">
    <property type="component" value="Chromosome"/>
</dbReference>
<name>A0A7U4QIW3_DESA2</name>
<dbReference type="KEGG" id="daw:HS1_000386"/>
<gene>
    <name evidence="1" type="ORF">HS1_000386</name>
</gene>
<dbReference type="OrthoDB" id="8542820at2"/>